<comment type="caution">
    <text evidence="2">The sequence shown here is derived from an EMBL/GenBank/DDBJ whole genome shotgun (WGS) entry which is preliminary data.</text>
</comment>
<dbReference type="RefSeq" id="WP_213119426.1">
    <property type="nucleotide sequence ID" value="NZ_JAGYPF010000004.1"/>
</dbReference>
<keyword evidence="3" id="KW-1185">Reference proteome</keyword>
<evidence type="ECO:0000313" key="2">
    <source>
        <dbReference type="EMBL" id="MBS4214926.1"/>
    </source>
</evidence>
<dbReference type="EMBL" id="JAGYPF010000004">
    <property type="protein sequence ID" value="MBS4214926.1"/>
    <property type="molecule type" value="Genomic_DNA"/>
</dbReference>
<evidence type="ECO:0000313" key="3">
    <source>
        <dbReference type="Proteomes" id="UP000679749"/>
    </source>
</evidence>
<protein>
    <submittedName>
        <fullName evidence="2">Uncharacterized protein</fullName>
    </submittedName>
</protein>
<name>A0A942U570_9BACI</name>
<evidence type="ECO:0000256" key="1">
    <source>
        <dbReference type="SAM" id="Coils"/>
    </source>
</evidence>
<proteinExistence type="predicted"/>
<keyword evidence="1" id="KW-0175">Coiled coil</keyword>
<dbReference type="AlphaFoldDB" id="A0A942U570"/>
<reference evidence="2" key="1">
    <citation type="submission" date="2021-05" db="EMBL/GenBank/DDBJ databases">
        <title>Novel Bacillus species.</title>
        <authorList>
            <person name="Liu G."/>
        </authorList>
    </citation>
    <scope>NUCLEOTIDE SEQUENCE</scope>
    <source>
        <strain evidence="2">FJAT-49825</strain>
    </source>
</reference>
<gene>
    <name evidence="2" type="ORF">KHA99_20980</name>
</gene>
<feature type="coiled-coil region" evidence="1">
    <location>
        <begin position="26"/>
        <end position="60"/>
    </location>
</feature>
<accession>A0A942U570</accession>
<dbReference type="Proteomes" id="UP000679749">
    <property type="component" value="Unassembled WGS sequence"/>
</dbReference>
<organism evidence="2 3">
    <name type="scientific">Neobacillus rhizophilus</name>
    <dbReference type="NCBI Taxonomy" id="2833579"/>
    <lineage>
        <taxon>Bacteria</taxon>
        <taxon>Bacillati</taxon>
        <taxon>Bacillota</taxon>
        <taxon>Bacilli</taxon>
        <taxon>Bacillales</taxon>
        <taxon>Bacillaceae</taxon>
        <taxon>Neobacillus</taxon>
    </lineage>
</organism>
<sequence>MSSISKIISNLENELQQLLAPYIEKIKHLELENKKLIADIEVLQEERKGLMEELTVLRNRQLTEKINDPLKPIETNNVESTLGTSDNLTLLLEQFQDSIENDDLEKVHYTLDILIRNPKPLMQDDQTIKKIVYCIFNYVIKEDLAGDYTDVILANFIKLLSILRTHHTAYLTHFLKENYPELFESVLYINEPKMIIRFLKLLLAYQFESELAEALAHIIKLEWGFLDSNVSKAEFCFFLWYSFLFDLDQELVDRTEESRKWLDEKNSIFQLYTFMYDCINAKKVNNKQKQKDLILGFEQNKIFDKKETERIVQKVRQKLDYLVVETPAPTIPVITKPLQMVESTKLNQLITDLKLKKTDVLVPFYTNDTRNLPSGGYATVTVYIQEGKKKRKKKQAFVARELAEEINKRNDPKIIRVENFIVETHIQPPIKPEEQTIHTFQWPSTEISHNPDSSSHDQLVLNENSELKKLGYQITGRTRVKRWAILEKAVPAIGLKKVAYTIAYNVRLRKGQKNGPTKFSYAIGEWEYDLDKLKNTYYKKDFTWPSY</sequence>